<name>A0A2G4YT28_9PROT</name>
<dbReference type="GO" id="GO:0005948">
    <property type="term" value="C:acetolactate synthase complex"/>
    <property type="evidence" value="ECO:0007669"/>
    <property type="project" value="TreeGrafter"/>
</dbReference>
<dbReference type="Proteomes" id="UP000229730">
    <property type="component" value="Unassembled WGS sequence"/>
</dbReference>
<dbReference type="InterPro" id="IPR012001">
    <property type="entry name" value="Thiamin_PyroP_enz_TPP-bd_dom"/>
</dbReference>
<dbReference type="GO" id="GO:0009097">
    <property type="term" value="P:isoleucine biosynthetic process"/>
    <property type="evidence" value="ECO:0007669"/>
    <property type="project" value="TreeGrafter"/>
</dbReference>
<reference evidence="7 8" key="1">
    <citation type="submission" date="2017-10" db="EMBL/GenBank/DDBJ databases">
        <title>Frigbacter circumglobatus gen. nov. sp. nov., isolated from sediment cultured in situ.</title>
        <authorList>
            <person name="Zhao Z."/>
        </authorList>
    </citation>
    <scope>NUCLEOTIDE SEQUENCE [LARGE SCALE GENOMIC DNA]</scope>
    <source>
        <strain evidence="7 8">ZYL</strain>
    </source>
</reference>
<dbReference type="GO" id="GO:0050660">
    <property type="term" value="F:flavin adenine dinucleotide binding"/>
    <property type="evidence" value="ECO:0007669"/>
    <property type="project" value="TreeGrafter"/>
</dbReference>
<dbReference type="FunFam" id="3.40.50.970:FF:000007">
    <property type="entry name" value="Acetolactate synthase"/>
    <property type="match status" value="1"/>
</dbReference>
<dbReference type="GO" id="GO:0000287">
    <property type="term" value="F:magnesium ion binding"/>
    <property type="evidence" value="ECO:0007669"/>
    <property type="project" value="InterPro"/>
</dbReference>
<dbReference type="CDD" id="cd00568">
    <property type="entry name" value="TPP_enzymes"/>
    <property type="match status" value="1"/>
</dbReference>
<organism evidence="7 8">
    <name type="scientific">Paremcibacter congregatus</name>
    <dbReference type="NCBI Taxonomy" id="2043170"/>
    <lineage>
        <taxon>Bacteria</taxon>
        <taxon>Pseudomonadati</taxon>
        <taxon>Pseudomonadota</taxon>
        <taxon>Alphaproteobacteria</taxon>
        <taxon>Emcibacterales</taxon>
        <taxon>Emcibacteraceae</taxon>
        <taxon>Paremcibacter</taxon>
    </lineage>
</organism>
<dbReference type="GO" id="GO:0030976">
    <property type="term" value="F:thiamine pyrophosphate binding"/>
    <property type="evidence" value="ECO:0007669"/>
    <property type="project" value="InterPro"/>
</dbReference>
<dbReference type="EMBL" id="PDEM01000012">
    <property type="protein sequence ID" value="PHZ85485.1"/>
    <property type="molecule type" value="Genomic_DNA"/>
</dbReference>
<dbReference type="RefSeq" id="WP_099471973.1">
    <property type="nucleotide sequence ID" value="NZ_CP041025.1"/>
</dbReference>
<dbReference type="PANTHER" id="PTHR18968:SF13">
    <property type="entry name" value="ACETOLACTATE SYNTHASE CATALYTIC SUBUNIT, MITOCHONDRIAL"/>
    <property type="match status" value="1"/>
</dbReference>
<sequence length="595" mass="63622">MAIYWWNMRKKELVMITTYDNQENKEIVEMESQPNVAEAIVSILTAVGIDACFGVPGGQTLPFYKAARARGFKHVLMRDERNCACAADAYARVSGKVGLCDATVGPGVTNLVSGLAEAYASSIPMIALIADINTCGEHLRHRGNVAQALEQRPLLEPTTKWIGRVQKPDMLIDIMDHALRVATTGRPGPVAIEIPEEVMLAPLSEPNLSRFNKDSAVWPRHRSAAPAEKVVDAVSRLTQARRPIILAGGGAIASGAYQEIAQFADKHGFPVVTSINGKGIIDERHPRAYGAIGIFGEIKASYALQQADVVLVLGSKFSQFNSFAWQLPMKTQEVIHVDIDGEELGRAIPVALEVVADVRVAARQILNGLKENNAKFDWTPEGEVPKQPGTEIDDPAVAPEQVIASIGDLFPEDMILVSDASLSSGWTASRHKVQQAGRGYIAPRGIAGLGWACGAAIGVALAAPEGKRIVVVAGDGAAAYWLGEIETAVRLNLPITFVILNNAGFGWIVQCERVMNFTSESTFAPVDFAAIGMAMGTGGARAKSMDEVHVGLRQAIDLNGPFVLDVLSSDRSTPTVDYGLLAPEAISRNGAYGVG</sequence>
<dbReference type="OrthoDB" id="4494979at2"/>
<protein>
    <recommendedName>
        <fullName evidence="9">Acetolactate synthase</fullName>
    </recommendedName>
</protein>
<dbReference type="GO" id="GO:0003984">
    <property type="term" value="F:acetolactate synthase activity"/>
    <property type="evidence" value="ECO:0007669"/>
    <property type="project" value="TreeGrafter"/>
</dbReference>
<dbReference type="Pfam" id="PF00205">
    <property type="entry name" value="TPP_enzyme_M"/>
    <property type="match status" value="1"/>
</dbReference>
<dbReference type="SUPFAM" id="SSF52467">
    <property type="entry name" value="DHS-like NAD/FAD-binding domain"/>
    <property type="match status" value="1"/>
</dbReference>
<dbReference type="InterPro" id="IPR029061">
    <property type="entry name" value="THDP-binding"/>
</dbReference>
<evidence type="ECO:0000256" key="3">
    <source>
        <dbReference type="RuleBase" id="RU362132"/>
    </source>
</evidence>
<keyword evidence="2 3" id="KW-0786">Thiamine pyrophosphate</keyword>
<evidence type="ECO:0000313" key="7">
    <source>
        <dbReference type="EMBL" id="PHZ85485.1"/>
    </source>
</evidence>
<feature type="domain" description="Thiamine pyrophosphate enzyme central" evidence="4">
    <location>
        <begin position="232"/>
        <end position="364"/>
    </location>
</feature>
<dbReference type="SUPFAM" id="SSF52518">
    <property type="entry name" value="Thiamin diphosphate-binding fold (THDP-binding)"/>
    <property type="match status" value="2"/>
</dbReference>
<dbReference type="InterPro" id="IPR029035">
    <property type="entry name" value="DHS-like_NAD/FAD-binding_dom"/>
</dbReference>
<dbReference type="InterPro" id="IPR012000">
    <property type="entry name" value="Thiamin_PyroP_enz_cen_dom"/>
</dbReference>
<evidence type="ECO:0000313" key="8">
    <source>
        <dbReference type="Proteomes" id="UP000229730"/>
    </source>
</evidence>
<gene>
    <name evidence="7" type="ORF">CRD36_06600</name>
</gene>
<dbReference type="Pfam" id="PF02776">
    <property type="entry name" value="TPP_enzyme_N"/>
    <property type="match status" value="1"/>
</dbReference>
<dbReference type="CDD" id="cd07035">
    <property type="entry name" value="TPP_PYR_POX_like"/>
    <property type="match status" value="1"/>
</dbReference>
<feature type="domain" description="Thiamine pyrophosphate enzyme TPP-binding" evidence="5">
    <location>
        <begin position="423"/>
        <end position="566"/>
    </location>
</feature>
<dbReference type="InterPro" id="IPR045229">
    <property type="entry name" value="TPP_enz"/>
</dbReference>
<dbReference type="PANTHER" id="PTHR18968">
    <property type="entry name" value="THIAMINE PYROPHOSPHATE ENZYMES"/>
    <property type="match status" value="1"/>
</dbReference>
<keyword evidence="8" id="KW-1185">Reference proteome</keyword>
<evidence type="ECO:0008006" key="9">
    <source>
        <dbReference type="Google" id="ProtNLM"/>
    </source>
</evidence>
<dbReference type="GO" id="GO:0009099">
    <property type="term" value="P:L-valine biosynthetic process"/>
    <property type="evidence" value="ECO:0007669"/>
    <property type="project" value="TreeGrafter"/>
</dbReference>
<dbReference type="Gene3D" id="3.40.50.1220">
    <property type="entry name" value="TPP-binding domain"/>
    <property type="match status" value="1"/>
</dbReference>
<evidence type="ECO:0000259" key="4">
    <source>
        <dbReference type="Pfam" id="PF00205"/>
    </source>
</evidence>
<dbReference type="InterPro" id="IPR011766">
    <property type="entry name" value="TPP_enzyme_TPP-bd"/>
</dbReference>
<proteinExistence type="inferred from homology"/>
<feature type="domain" description="Thiamine pyrophosphate enzyme N-terminal TPP-binding" evidence="6">
    <location>
        <begin position="35"/>
        <end position="138"/>
    </location>
</feature>
<evidence type="ECO:0000256" key="1">
    <source>
        <dbReference type="ARBA" id="ARBA00007812"/>
    </source>
</evidence>
<accession>A0A2G4YT28</accession>
<evidence type="ECO:0000259" key="6">
    <source>
        <dbReference type="Pfam" id="PF02776"/>
    </source>
</evidence>
<comment type="caution">
    <text evidence="7">The sequence shown here is derived from an EMBL/GenBank/DDBJ whole genome shotgun (WGS) entry which is preliminary data.</text>
</comment>
<evidence type="ECO:0000259" key="5">
    <source>
        <dbReference type="Pfam" id="PF02775"/>
    </source>
</evidence>
<dbReference type="AlphaFoldDB" id="A0A2G4YT28"/>
<dbReference type="Gene3D" id="3.40.50.970">
    <property type="match status" value="2"/>
</dbReference>
<comment type="similarity">
    <text evidence="1 3">Belongs to the TPP enzyme family.</text>
</comment>
<dbReference type="InParanoid" id="A0A2G4YT28"/>
<evidence type="ECO:0000256" key="2">
    <source>
        <dbReference type="ARBA" id="ARBA00023052"/>
    </source>
</evidence>
<dbReference type="Pfam" id="PF02775">
    <property type="entry name" value="TPP_enzyme_C"/>
    <property type="match status" value="1"/>
</dbReference>